<dbReference type="EMBL" id="JACEIK010001972">
    <property type="protein sequence ID" value="MCD7473431.1"/>
    <property type="molecule type" value="Genomic_DNA"/>
</dbReference>
<feature type="non-terminal residue" evidence="1">
    <location>
        <position position="1"/>
    </location>
</feature>
<dbReference type="Proteomes" id="UP000823775">
    <property type="component" value="Unassembled WGS sequence"/>
</dbReference>
<protein>
    <submittedName>
        <fullName evidence="1">Uncharacterized protein</fullName>
    </submittedName>
</protein>
<keyword evidence="2" id="KW-1185">Reference proteome</keyword>
<comment type="caution">
    <text evidence="1">The sequence shown here is derived from an EMBL/GenBank/DDBJ whole genome shotgun (WGS) entry which is preliminary data.</text>
</comment>
<proteinExistence type="predicted"/>
<name>A0ABS8TRI1_DATST</name>
<evidence type="ECO:0000313" key="1">
    <source>
        <dbReference type="EMBL" id="MCD7473431.1"/>
    </source>
</evidence>
<evidence type="ECO:0000313" key="2">
    <source>
        <dbReference type="Proteomes" id="UP000823775"/>
    </source>
</evidence>
<sequence length="86" mass="9913">KKGLGHNAAYNENMIQEREFNSQTGQDNNVQYYQPQQQFQYSQKTNVCSDLCKITETGQRSSTKPQTIESVANQLKGNVFSRDQYE</sequence>
<accession>A0ABS8TRI1</accession>
<gene>
    <name evidence="1" type="ORF">HAX54_015300</name>
</gene>
<reference evidence="1 2" key="1">
    <citation type="journal article" date="2021" name="BMC Genomics">
        <title>Datura genome reveals duplications of psychoactive alkaloid biosynthetic genes and high mutation rate following tissue culture.</title>
        <authorList>
            <person name="Rajewski A."/>
            <person name="Carter-House D."/>
            <person name="Stajich J."/>
            <person name="Litt A."/>
        </authorList>
    </citation>
    <scope>NUCLEOTIDE SEQUENCE [LARGE SCALE GENOMIC DNA]</scope>
    <source>
        <strain evidence="1">AR-01</strain>
    </source>
</reference>
<organism evidence="1 2">
    <name type="scientific">Datura stramonium</name>
    <name type="common">Jimsonweed</name>
    <name type="synonym">Common thornapple</name>
    <dbReference type="NCBI Taxonomy" id="4076"/>
    <lineage>
        <taxon>Eukaryota</taxon>
        <taxon>Viridiplantae</taxon>
        <taxon>Streptophyta</taxon>
        <taxon>Embryophyta</taxon>
        <taxon>Tracheophyta</taxon>
        <taxon>Spermatophyta</taxon>
        <taxon>Magnoliopsida</taxon>
        <taxon>eudicotyledons</taxon>
        <taxon>Gunneridae</taxon>
        <taxon>Pentapetalae</taxon>
        <taxon>asterids</taxon>
        <taxon>lamiids</taxon>
        <taxon>Solanales</taxon>
        <taxon>Solanaceae</taxon>
        <taxon>Solanoideae</taxon>
        <taxon>Datureae</taxon>
        <taxon>Datura</taxon>
    </lineage>
</organism>